<feature type="transmembrane region" description="Helical" evidence="1">
    <location>
        <begin position="86"/>
        <end position="106"/>
    </location>
</feature>
<evidence type="ECO:0000256" key="1">
    <source>
        <dbReference type="SAM" id="Phobius"/>
    </source>
</evidence>
<accession>A0A848E9R5</accession>
<gene>
    <name evidence="2" type="ORF">GWK16_01945</name>
</gene>
<comment type="caution">
    <text evidence="2">The sequence shown here is derived from an EMBL/GenBank/DDBJ whole genome shotgun (WGS) entry which is preliminary data.</text>
</comment>
<feature type="transmembrane region" description="Helical" evidence="1">
    <location>
        <begin position="61"/>
        <end position="80"/>
    </location>
</feature>
<keyword evidence="1" id="KW-0472">Membrane</keyword>
<feature type="transmembrane region" description="Helical" evidence="1">
    <location>
        <begin position="35"/>
        <end position="54"/>
    </location>
</feature>
<dbReference type="RefSeq" id="WP_170052283.1">
    <property type="nucleotide sequence ID" value="NZ_JABBKX010000001.1"/>
</dbReference>
<name>A0A848E9R5_9PROT</name>
<organism evidence="2 3">
    <name type="scientific">Neoroseomonas marina</name>
    <dbReference type="NCBI Taxonomy" id="1232220"/>
    <lineage>
        <taxon>Bacteria</taxon>
        <taxon>Pseudomonadati</taxon>
        <taxon>Pseudomonadota</taxon>
        <taxon>Alphaproteobacteria</taxon>
        <taxon>Acetobacterales</taxon>
        <taxon>Acetobacteraceae</taxon>
        <taxon>Neoroseomonas</taxon>
    </lineage>
</organism>
<reference evidence="2 3" key="1">
    <citation type="submission" date="2020-03" db="EMBL/GenBank/DDBJ databases">
        <authorList>
            <person name="Sun Q."/>
        </authorList>
    </citation>
    <scope>NUCLEOTIDE SEQUENCE [LARGE SCALE GENOMIC DNA]</scope>
    <source>
        <strain evidence="2 3">JC162</strain>
    </source>
</reference>
<keyword evidence="1" id="KW-0812">Transmembrane</keyword>
<dbReference type="EMBL" id="JABBKX010000001">
    <property type="protein sequence ID" value="NMJ39985.1"/>
    <property type="molecule type" value="Genomic_DNA"/>
</dbReference>
<dbReference type="Proteomes" id="UP000548582">
    <property type="component" value="Unassembled WGS sequence"/>
</dbReference>
<keyword evidence="3" id="KW-1185">Reference proteome</keyword>
<sequence>MSVYFLAMMLLSAGSFIHSRCEAPEMRPASAGADITWRWSARAALVMWIALIIWGFRELHWSQPLAGIMASLGVNALVAMRGPMRTWPGLSLMLCATGLVAGSTVFF</sequence>
<keyword evidence="1" id="KW-1133">Transmembrane helix</keyword>
<dbReference type="AlphaFoldDB" id="A0A848E9R5"/>
<protein>
    <submittedName>
        <fullName evidence="2">Multidrug DMT transporter permease</fullName>
    </submittedName>
</protein>
<evidence type="ECO:0000313" key="2">
    <source>
        <dbReference type="EMBL" id="NMJ39985.1"/>
    </source>
</evidence>
<evidence type="ECO:0000313" key="3">
    <source>
        <dbReference type="Proteomes" id="UP000548582"/>
    </source>
</evidence>
<proteinExistence type="predicted"/>